<dbReference type="SUPFAM" id="SSF53335">
    <property type="entry name" value="S-adenosyl-L-methionine-dependent methyltransferases"/>
    <property type="match status" value="1"/>
</dbReference>
<evidence type="ECO:0008006" key="3">
    <source>
        <dbReference type="Google" id="ProtNLM"/>
    </source>
</evidence>
<dbReference type="Pfam" id="PF13489">
    <property type="entry name" value="Methyltransf_23"/>
    <property type="match status" value="1"/>
</dbReference>
<gene>
    <name evidence="1" type="ORF">A3B37_03680</name>
</gene>
<dbReference type="Proteomes" id="UP000176705">
    <property type="component" value="Unassembled WGS sequence"/>
</dbReference>
<dbReference type="InterPro" id="IPR029063">
    <property type="entry name" value="SAM-dependent_MTases_sf"/>
</dbReference>
<dbReference type="AlphaFoldDB" id="A0A1G2L9L9"/>
<sequence>MNANFSSRGIVPCPLLHEHRARFLFSKNSFDLYCCRQCGFRFVHPVPADTSAVYGVDYFSGAERGFGYVNYNEDKIAMRPFFERVLDGVEQAARTRGSLLDIGAATGFFLKLARGRGWRVRGIEVSRWAAREAKRSGLDVLEGTLESSPWRAPLFDAITMLDLIEHVPDPRRTLERAFAILRPGGVIAVNTPDVGSFWARIFGMHWHAYCPPEHLSYFDQRNMQAVVRECGFEVVSLTKIGKRFTPAYIASMLWRWQGLSLWRRIGRAVERTRLNQLVLPVNIRDNMFLIARKPVFLHAGDPVNRAMRKTV</sequence>
<name>A0A1G2L9L9_9BACT</name>
<dbReference type="STRING" id="1802280.A3B37_03680"/>
<evidence type="ECO:0000313" key="1">
    <source>
        <dbReference type="EMBL" id="OHA08333.1"/>
    </source>
</evidence>
<dbReference type="EMBL" id="MHQS01000018">
    <property type="protein sequence ID" value="OHA08333.1"/>
    <property type="molecule type" value="Genomic_DNA"/>
</dbReference>
<protein>
    <recommendedName>
        <fullName evidence="3">Methyltransferase type 11 domain-containing protein</fullName>
    </recommendedName>
</protein>
<organism evidence="1 2">
    <name type="scientific">Candidatus Sungbacteria bacterium RIFCSPLOWO2_01_FULL_59_16</name>
    <dbReference type="NCBI Taxonomy" id="1802280"/>
    <lineage>
        <taxon>Bacteria</taxon>
        <taxon>Candidatus Sungiibacteriota</taxon>
    </lineage>
</organism>
<dbReference type="CDD" id="cd02440">
    <property type="entry name" value="AdoMet_MTases"/>
    <property type="match status" value="1"/>
</dbReference>
<dbReference type="PANTHER" id="PTHR43861">
    <property type="entry name" value="TRANS-ACONITATE 2-METHYLTRANSFERASE-RELATED"/>
    <property type="match status" value="1"/>
</dbReference>
<reference evidence="1 2" key="1">
    <citation type="journal article" date="2016" name="Nat. Commun.">
        <title>Thousands of microbial genomes shed light on interconnected biogeochemical processes in an aquifer system.</title>
        <authorList>
            <person name="Anantharaman K."/>
            <person name="Brown C.T."/>
            <person name="Hug L.A."/>
            <person name="Sharon I."/>
            <person name="Castelle C.J."/>
            <person name="Probst A.J."/>
            <person name="Thomas B.C."/>
            <person name="Singh A."/>
            <person name="Wilkins M.J."/>
            <person name="Karaoz U."/>
            <person name="Brodie E.L."/>
            <person name="Williams K.H."/>
            <person name="Hubbard S.S."/>
            <person name="Banfield J.F."/>
        </authorList>
    </citation>
    <scope>NUCLEOTIDE SEQUENCE [LARGE SCALE GENOMIC DNA]</scope>
</reference>
<evidence type="ECO:0000313" key="2">
    <source>
        <dbReference type="Proteomes" id="UP000176705"/>
    </source>
</evidence>
<dbReference type="Gene3D" id="3.40.50.150">
    <property type="entry name" value="Vaccinia Virus protein VP39"/>
    <property type="match status" value="1"/>
</dbReference>
<accession>A0A1G2L9L9</accession>
<comment type="caution">
    <text evidence="1">The sequence shown here is derived from an EMBL/GenBank/DDBJ whole genome shotgun (WGS) entry which is preliminary data.</text>
</comment>
<proteinExistence type="predicted"/>